<organism evidence="10 11">
    <name type="scientific">Thalassotalea piscium</name>
    <dbReference type="NCBI Taxonomy" id="1230533"/>
    <lineage>
        <taxon>Bacteria</taxon>
        <taxon>Pseudomonadati</taxon>
        <taxon>Pseudomonadota</taxon>
        <taxon>Gammaproteobacteria</taxon>
        <taxon>Alteromonadales</taxon>
        <taxon>Colwelliaceae</taxon>
        <taxon>Thalassotalea</taxon>
    </lineage>
</organism>
<dbReference type="PROSITE" id="PS00211">
    <property type="entry name" value="ABC_TRANSPORTER_1"/>
    <property type="match status" value="1"/>
</dbReference>
<keyword evidence="8" id="KW-0472">Membrane</keyword>
<dbReference type="SUPFAM" id="SSF52540">
    <property type="entry name" value="P-loop containing nucleoside triphosphate hydrolases"/>
    <property type="match status" value="1"/>
</dbReference>
<keyword evidence="5 10" id="KW-0067">ATP-binding</keyword>
<dbReference type="GO" id="GO:0005524">
    <property type="term" value="F:ATP binding"/>
    <property type="evidence" value="ECO:0007669"/>
    <property type="project" value="UniProtKB-KW"/>
</dbReference>
<evidence type="ECO:0000256" key="7">
    <source>
        <dbReference type="ARBA" id="ARBA00023065"/>
    </source>
</evidence>
<keyword evidence="11" id="KW-1185">Reference proteome</keyword>
<dbReference type="PROSITE" id="PS50893">
    <property type="entry name" value="ABC_TRANSPORTER_2"/>
    <property type="match status" value="1"/>
</dbReference>
<evidence type="ECO:0000313" key="11">
    <source>
        <dbReference type="Proteomes" id="UP000537141"/>
    </source>
</evidence>
<evidence type="ECO:0000256" key="2">
    <source>
        <dbReference type="ARBA" id="ARBA00022475"/>
    </source>
</evidence>
<dbReference type="InterPro" id="IPR015853">
    <property type="entry name" value="ABC_transpr_FbpC"/>
</dbReference>
<dbReference type="CDD" id="cd03259">
    <property type="entry name" value="ABC_Carb_Solutes_like"/>
    <property type="match status" value="1"/>
</dbReference>
<dbReference type="GO" id="GO:0016020">
    <property type="term" value="C:membrane"/>
    <property type="evidence" value="ECO:0007669"/>
    <property type="project" value="InterPro"/>
</dbReference>
<dbReference type="Gene3D" id="3.40.50.300">
    <property type="entry name" value="P-loop containing nucleotide triphosphate hydrolases"/>
    <property type="match status" value="1"/>
</dbReference>
<dbReference type="GO" id="GO:0015408">
    <property type="term" value="F:ABC-type ferric iron transporter activity"/>
    <property type="evidence" value="ECO:0007669"/>
    <property type="project" value="InterPro"/>
</dbReference>
<dbReference type="Proteomes" id="UP000537141">
    <property type="component" value="Unassembled WGS sequence"/>
</dbReference>
<gene>
    <name evidence="10" type="ORF">HNQ55_001815</name>
</gene>
<evidence type="ECO:0000256" key="6">
    <source>
        <dbReference type="ARBA" id="ARBA00023004"/>
    </source>
</evidence>
<dbReference type="EMBL" id="JACHHU010000012">
    <property type="protein sequence ID" value="MBB6543307.1"/>
    <property type="molecule type" value="Genomic_DNA"/>
</dbReference>
<evidence type="ECO:0000313" key="10">
    <source>
        <dbReference type="EMBL" id="MBB6543307.1"/>
    </source>
</evidence>
<evidence type="ECO:0000256" key="4">
    <source>
        <dbReference type="ARBA" id="ARBA00022741"/>
    </source>
</evidence>
<dbReference type="AlphaFoldDB" id="A0A7X0NH27"/>
<dbReference type="PANTHER" id="PTHR42781:SF4">
    <property type="entry name" value="SPERMIDINE_PUTRESCINE IMPORT ATP-BINDING PROTEIN POTA"/>
    <property type="match status" value="1"/>
</dbReference>
<dbReference type="Pfam" id="PF00005">
    <property type="entry name" value="ABC_tran"/>
    <property type="match status" value="1"/>
</dbReference>
<keyword evidence="6" id="KW-0408">Iron</keyword>
<protein>
    <submittedName>
        <fullName evidence="10">Iron(III) transport system ATP-binding protein</fullName>
    </submittedName>
</protein>
<accession>A0A7X0NH27</accession>
<name>A0A7X0NH27_9GAMM</name>
<dbReference type="RefSeq" id="WP_184424097.1">
    <property type="nucleotide sequence ID" value="NZ_AP027362.1"/>
</dbReference>
<dbReference type="GO" id="GO:0016887">
    <property type="term" value="F:ATP hydrolysis activity"/>
    <property type="evidence" value="ECO:0007669"/>
    <property type="project" value="InterPro"/>
</dbReference>
<keyword evidence="4" id="KW-0547">Nucleotide-binding</keyword>
<keyword evidence="1" id="KW-0813">Transport</keyword>
<dbReference type="GO" id="GO:0015697">
    <property type="term" value="P:quaternary ammonium group transport"/>
    <property type="evidence" value="ECO:0007669"/>
    <property type="project" value="UniProtKB-ARBA"/>
</dbReference>
<evidence type="ECO:0000256" key="5">
    <source>
        <dbReference type="ARBA" id="ARBA00022840"/>
    </source>
</evidence>
<evidence type="ECO:0000256" key="1">
    <source>
        <dbReference type="ARBA" id="ARBA00022448"/>
    </source>
</evidence>
<dbReference type="SMART" id="SM00382">
    <property type="entry name" value="AAA"/>
    <property type="match status" value="1"/>
</dbReference>
<dbReference type="FunFam" id="3.40.50.300:FF:000425">
    <property type="entry name" value="Probable ABC transporter, ATP-binding subunit"/>
    <property type="match status" value="1"/>
</dbReference>
<dbReference type="PANTHER" id="PTHR42781">
    <property type="entry name" value="SPERMIDINE/PUTRESCINE IMPORT ATP-BINDING PROTEIN POTA"/>
    <property type="match status" value="1"/>
</dbReference>
<keyword evidence="2" id="KW-1003">Cell membrane</keyword>
<evidence type="ECO:0000259" key="9">
    <source>
        <dbReference type="PROSITE" id="PS50893"/>
    </source>
</evidence>
<feature type="domain" description="ABC transporter" evidence="9">
    <location>
        <begin position="5"/>
        <end position="237"/>
    </location>
</feature>
<dbReference type="InterPro" id="IPR003439">
    <property type="entry name" value="ABC_transporter-like_ATP-bd"/>
</dbReference>
<keyword evidence="3" id="KW-0410">Iron transport</keyword>
<keyword evidence="7" id="KW-0406">Ion transport</keyword>
<dbReference type="InterPro" id="IPR027417">
    <property type="entry name" value="P-loop_NTPase"/>
</dbReference>
<dbReference type="InterPro" id="IPR003593">
    <property type="entry name" value="AAA+_ATPase"/>
</dbReference>
<dbReference type="InterPro" id="IPR017871">
    <property type="entry name" value="ABC_transporter-like_CS"/>
</dbReference>
<proteinExistence type="predicted"/>
<comment type="caution">
    <text evidence="10">The sequence shown here is derived from an EMBL/GenBank/DDBJ whole genome shotgun (WGS) entry which is preliminary data.</text>
</comment>
<evidence type="ECO:0000256" key="8">
    <source>
        <dbReference type="ARBA" id="ARBA00023136"/>
    </source>
</evidence>
<evidence type="ECO:0000256" key="3">
    <source>
        <dbReference type="ARBA" id="ARBA00022496"/>
    </source>
</evidence>
<sequence length="353" mass="39500">MIDVLSIRNLSVELQGKTILSKIALNLAAGDILGLVGPSGCGKTTLLNTVAGFVEVNKGELIINNSTVITPENTLPPEQRNVGMIFQDYALFPHLTAEQNILFGIEHLPKIERVERLEELLELLALKGLEKRFPHQISGGQQQRVAIARALAPQPQLLLLDEPFSNIDARLRNELMVELRTLLKKLKISAVFVTHNKDEVFSFADKIAVMHEGEILQVGTPVEVCKQPKSWQVADFLQLGSWLAIKRLDFDAIETALGKIAVSNDLQKKLNDQAQHTFLLLKPQNIKVVDALEPNVKIDHISINEQGYYYVCSSLAQTDDSLSFTQLRFYSDQLFLLNQKVALQIKPHEPVIF</sequence>
<reference evidence="10 11" key="1">
    <citation type="submission" date="2020-08" db="EMBL/GenBank/DDBJ databases">
        <title>Genomic Encyclopedia of Type Strains, Phase IV (KMG-IV): sequencing the most valuable type-strain genomes for metagenomic binning, comparative biology and taxonomic classification.</title>
        <authorList>
            <person name="Goeker M."/>
        </authorList>
    </citation>
    <scope>NUCLEOTIDE SEQUENCE [LARGE SCALE GENOMIC DNA]</scope>
    <source>
        <strain evidence="10 11">DSM 26287</strain>
    </source>
</reference>
<dbReference type="InterPro" id="IPR050093">
    <property type="entry name" value="ABC_SmlMolc_Importer"/>
</dbReference>